<dbReference type="AlphaFoldDB" id="A0AAN7M779"/>
<evidence type="ECO:0000256" key="2">
    <source>
        <dbReference type="ARBA" id="ARBA00006728"/>
    </source>
</evidence>
<comment type="function">
    <text evidence="8">Aux/IAA proteins are short-lived transcriptional factors that function as repressors of early auxin response genes at low auxin concentrations. Repression is thought to result from the interaction with auxin response factors (ARFs), proteins that bind to the auxin-responsive promoter element (AuxRE). Formation of heterodimers with ARF proteins may alter their ability to modulate early auxin response genes expression.</text>
</comment>
<gene>
    <name evidence="12" type="ORF">SAY86_018039</name>
</gene>
<comment type="caution">
    <text evidence="12">The sequence shown here is derived from an EMBL/GenBank/DDBJ whole genome shotgun (WGS) entry which is preliminary data.</text>
</comment>
<dbReference type="GO" id="GO:0009734">
    <property type="term" value="P:auxin-activated signaling pathway"/>
    <property type="evidence" value="ECO:0007669"/>
    <property type="project" value="UniProtKB-UniRule"/>
</dbReference>
<comment type="similarity">
    <text evidence="2 9">Belongs to the Aux/IAA family.</text>
</comment>
<name>A0AAN7M779_TRANT</name>
<comment type="subcellular location">
    <subcellularLocation>
        <location evidence="1 9">Nucleus</location>
    </subcellularLocation>
</comment>
<keyword evidence="7 9" id="KW-0927">Auxin signaling pathway</keyword>
<keyword evidence="5 9" id="KW-0804">Transcription</keyword>
<dbReference type="SUPFAM" id="SSF54277">
    <property type="entry name" value="CAD &amp; PB1 domains"/>
    <property type="match status" value="1"/>
</dbReference>
<dbReference type="PANTHER" id="PTHR31734">
    <property type="entry name" value="AUXIN-RESPONSIVE PROTEIN IAA17"/>
    <property type="match status" value="1"/>
</dbReference>
<dbReference type="InterPro" id="IPR053793">
    <property type="entry name" value="PB1-like"/>
</dbReference>
<evidence type="ECO:0000256" key="1">
    <source>
        <dbReference type="ARBA" id="ARBA00004123"/>
    </source>
</evidence>
<evidence type="ECO:0000256" key="9">
    <source>
        <dbReference type="RuleBase" id="RU004549"/>
    </source>
</evidence>
<dbReference type="Gene3D" id="3.10.20.90">
    <property type="entry name" value="Phosphatidylinositol 3-kinase Catalytic Subunit, Chain A, domain 1"/>
    <property type="match status" value="1"/>
</dbReference>
<dbReference type="InterPro" id="IPR003311">
    <property type="entry name" value="AUX_IAA"/>
</dbReference>
<evidence type="ECO:0000256" key="6">
    <source>
        <dbReference type="ARBA" id="ARBA00023242"/>
    </source>
</evidence>
<protein>
    <recommendedName>
        <fullName evidence="9">Auxin-responsive protein</fullName>
    </recommendedName>
</protein>
<dbReference type="Proteomes" id="UP001346149">
    <property type="component" value="Unassembled WGS sequence"/>
</dbReference>
<dbReference type="Pfam" id="PF02309">
    <property type="entry name" value="AUX_IAA"/>
    <property type="match status" value="1"/>
</dbReference>
<feature type="compositionally biased region" description="Polar residues" evidence="10">
    <location>
        <begin position="119"/>
        <end position="130"/>
    </location>
</feature>
<keyword evidence="4 9" id="KW-0805">Transcription regulation</keyword>
<evidence type="ECO:0000256" key="10">
    <source>
        <dbReference type="SAM" id="MobiDB-lite"/>
    </source>
</evidence>
<evidence type="ECO:0000256" key="3">
    <source>
        <dbReference type="ARBA" id="ARBA00022491"/>
    </source>
</evidence>
<feature type="domain" description="PB1" evidence="11">
    <location>
        <begin position="180"/>
        <end position="284"/>
    </location>
</feature>
<dbReference type="EMBL" id="JAXQNO010000010">
    <property type="protein sequence ID" value="KAK4790735.1"/>
    <property type="molecule type" value="Genomic_DNA"/>
</dbReference>
<dbReference type="InterPro" id="IPR033389">
    <property type="entry name" value="AUX/IAA_dom"/>
</dbReference>
<feature type="compositionally biased region" description="Basic and acidic residues" evidence="10">
    <location>
        <begin position="164"/>
        <end position="173"/>
    </location>
</feature>
<evidence type="ECO:0000259" key="11">
    <source>
        <dbReference type="PROSITE" id="PS51745"/>
    </source>
</evidence>
<accession>A0AAN7M779</accession>
<evidence type="ECO:0000313" key="13">
    <source>
        <dbReference type="Proteomes" id="UP001346149"/>
    </source>
</evidence>
<evidence type="ECO:0000256" key="7">
    <source>
        <dbReference type="ARBA" id="ARBA00023294"/>
    </source>
</evidence>
<evidence type="ECO:0000313" key="12">
    <source>
        <dbReference type="EMBL" id="KAK4790735.1"/>
    </source>
</evidence>
<dbReference type="GO" id="GO:0006355">
    <property type="term" value="P:regulation of DNA-templated transcription"/>
    <property type="evidence" value="ECO:0007669"/>
    <property type="project" value="InterPro"/>
</dbReference>
<evidence type="ECO:0000256" key="8">
    <source>
        <dbReference type="ARBA" id="ARBA00025283"/>
    </source>
</evidence>
<keyword evidence="6 9" id="KW-0539">Nucleus</keyword>
<evidence type="ECO:0000256" key="5">
    <source>
        <dbReference type="ARBA" id="ARBA00023163"/>
    </source>
</evidence>
<dbReference type="PROSITE" id="PS51745">
    <property type="entry name" value="PB1"/>
    <property type="match status" value="1"/>
</dbReference>
<keyword evidence="13" id="KW-1185">Reference proteome</keyword>
<sequence>MTDVAWKFENMFSLQEALWSFPLGNCSVSIYLFTNYFIMAGVPGNREACYSFFSFVPGKQSHLSDERELELRLGPPGGEEETIVSSSYLSRMASVGKDTMNDTNNLNSSQNFAAARSALNASTPKGSQKRTAAPIVGWPPIRSSRRNLSGSSSLKQPPTSQDTVSHKFSMEKPADDRGKSLFVKINMDGVPIGRKVDLKACDSYEKLASSVDQLFRGLLAAQRDTSCDGIEIKQEDEKPISGLLDGKGEYTLVYEDNEGDRILVGDVPWDIFVSTVKRLRVLKSEELSAVNSEPIFHRSMLQT</sequence>
<dbReference type="GO" id="GO:0005634">
    <property type="term" value="C:nucleus"/>
    <property type="evidence" value="ECO:0007669"/>
    <property type="project" value="UniProtKB-SubCell"/>
</dbReference>
<dbReference type="FunFam" id="3.10.20.90:FF:000225">
    <property type="entry name" value="Auxin-responsive protein"/>
    <property type="match status" value="1"/>
</dbReference>
<feature type="region of interest" description="Disordered" evidence="10">
    <location>
        <begin position="119"/>
        <end position="173"/>
    </location>
</feature>
<organism evidence="12 13">
    <name type="scientific">Trapa natans</name>
    <name type="common">Water chestnut</name>
    <dbReference type="NCBI Taxonomy" id="22666"/>
    <lineage>
        <taxon>Eukaryota</taxon>
        <taxon>Viridiplantae</taxon>
        <taxon>Streptophyta</taxon>
        <taxon>Embryophyta</taxon>
        <taxon>Tracheophyta</taxon>
        <taxon>Spermatophyta</taxon>
        <taxon>Magnoliopsida</taxon>
        <taxon>eudicotyledons</taxon>
        <taxon>Gunneridae</taxon>
        <taxon>Pentapetalae</taxon>
        <taxon>rosids</taxon>
        <taxon>malvids</taxon>
        <taxon>Myrtales</taxon>
        <taxon>Lythraceae</taxon>
        <taxon>Trapa</taxon>
    </lineage>
</organism>
<dbReference type="PANTHER" id="PTHR31734:SF2">
    <property type="entry name" value="AUXIN-RESPONSIVE PROTEIN IAA26"/>
    <property type="match status" value="1"/>
</dbReference>
<comment type="subunit">
    <text evidence="9">Homodimers and heterodimers.</text>
</comment>
<keyword evidence="3 9" id="KW-0678">Repressor</keyword>
<reference evidence="12 13" key="1">
    <citation type="journal article" date="2023" name="Hortic Res">
        <title>Pangenome of water caltrop reveals structural variations and asymmetric subgenome divergence after allopolyploidization.</title>
        <authorList>
            <person name="Zhang X."/>
            <person name="Chen Y."/>
            <person name="Wang L."/>
            <person name="Yuan Y."/>
            <person name="Fang M."/>
            <person name="Shi L."/>
            <person name="Lu R."/>
            <person name="Comes H.P."/>
            <person name="Ma Y."/>
            <person name="Chen Y."/>
            <person name="Huang G."/>
            <person name="Zhou Y."/>
            <person name="Zheng Z."/>
            <person name="Qiu Y."/>
        </authorList>
    </citation>
    <scope>NUCLEOTIDE SEQUENCE [LARGE SCALE GENOMIC DNA]</scope>
    <source>
        <strain evidence="12">F231</strain>
    </source>
</reference>
<evidence type="ECO:0000256" key="4">
    <source>
        <dbReference type="ARBA" id="ARBA00023015"/>
    </source>
</evidence>
<proteinExistence type="inferred from homology"/>